<sequence>MRQDLYLTNPVYKNLPNELEISSAPGPPVKGQVAMGFRPIALPGGDGRSRAAREAERRDAGEYAK</sequence>
<evidence type="ECO:0000313" key="3">
    <source>
        <dbReference type="Proteomes" id="UP000253606"/>
    </source>
</evidence>
<accession>A0A2Z5FUE0</accession>
<evidence type="ECO:0000313" key="2">
    <source>
        <dbReference type="EMBL" id="AXC10478.1"/>
    </source>
</evidence>
<gene>
    <name evidence="2" type="ORF">ACPOL_1130</name>
</gene>
<feature type="compositionally biased region" description="Basic and acidic residues" evidence="1">
    <location>
        <begin position="47"/>
        <end position="65"/>
    </location>
</feature>
<dbReference type="EMBL" id="CP030840">
    <property type="protein sequence ID" value="AXC10478.1"/>
    <property type="molecule type" value="Genomic_DNA"/>
</dbReference>
<feature type="region of interest" description="Disordered" evidence="1">
    <location>
        <begin position="38"/>
        <end position="65"/>
    </location>
</feature>
<name>A0A2Z5FUE0_9BACT</name>
<dbReference type="KEGG" id="abas:ACPOL_1130"/>
<evidence type="ECO:0000256" key="1">
    <source>
        <dbReference type="SAM" id="MobiDB-lite"/>
    </source>
</evidence>
<reference evidence="2 3" key="1">
    <citation type="journal article" date="2018" name="Front. Microbiol.">
        <title>Hydrolytic Capabilities as a Key to Environmental Success: Chitinolytic and Cellulolytic Acidobacteria From Acidic Sub-arctic Soils and Boreal Peatlands.</title>
        <authorList>
            <person name="Belova S.E."/>
            <person name="Ravin N.V."/>
            <person name="Pankratov T.A."/>
            <person name="Rakitin A.L."/>
            <person name="Ivanova A.A."/>
            <person name="Beletsky A.V."/>
            <person name="Mardanov A.V."/>
            <person name="Sinninghe Damste J.S."/>
            <person name="Dedysh S.N."/>
        </authorList>
    </citation>
    <scope>NUCLEOTIDE SEQUENCE [LARGE SCALE GENOMIC DNA]</scope>
    <source>
        <strain evidence="2 3">SBC82</strain>
    </source>
</reference>
<dbReference type="AlphaFoldDB" id="A0A2Z5FUE0"/>
<organism evidence="2 3">
    <name type="scientific">Acidisarcina polymorpha</name>
    <dbReference type="NCBI Taxonomy" id="2211140"/>
    <lineage>
        <taxon>Bacteria</taxon>
        <taxon>Pseudomonadati</taxon>
        <taxon>Acidobacteriota</taxon>
        <taxon>Terriglobia</taxon>
        <taxon>Terriglobales</taxon>
        <taxon>Acidobacteriaceae</taxon>
        <taxon>Acidisarcina</taxon>
    </lineage>
</organism>
<keyword evidence="3" id="KW-1185">Reference proteome</keyword>
<protein>
    <submittedName>
        <fullName evidence="2">Uncharacterized protein</fullName>
    </submittedName>
</protein>
<proteinExistence type="predicted"/>
<dbReference type="Proteomes" id="UP000253606">
    <property type="component" value="Chromosome"/>
</dbReference>